<dbReference type="RefSeq" id="WP_170251809.1">
    <property type="nucleotide sequence ID" value="NZ_BHZD01000001.1"/>
</dbReference>
<evidence type="ECO:0000313" key="1">
    <source>
        <dbReference type="EMBL" id="GCD44720.1"/>
    </source>
</evidence>
<accession>A0A401W5V2</accession>
<gene>
    <name evidence="1" type="ORF">GKJPGBOP_04430</name>
</gene>
<dbReference type="Proteomes" id="UP000286746">
    <property type="component" value="Unassembled WGS sequence"/>
</dbReference>
<comment type="caution">
    <text evidence="1">The sequence shown here is derived from an EMBL/GenBank/DDBJ whole genome shotgun (WGS) entry which is preliminary data.</text>
</comment>
<dbReference type="EMBL" id="BHZD01000001">
    <property type="protein sequence ID" value="GCD44720.1"/>
    <property type="molecule type" value="Genomic_DNA"/>
</dbReference>
<organism evidence="1 2">
    <name type="scientific">Streptomyces paromomycinus</name>
    <name type="common">Streptomyces rimosus subsp. paromomycinus</name>
    <dbReference type="NCBI Taxonomy" id="92743"/>
    <lineage>
        <taxon>Bacteria</taxon>
        <taxon>Bacillati</taxon>
        <taxon>Actinomycetota</taxon>
        <taxon>Actinomycetes</taxon>
        <taxon>Kitasatosporales</taxon>
        <taxon>Streptomycetaceae</taxon>
        <taxon>Streptomyces</taxon>
    </lineage>
</organism>
<reference evidence="1 2" key="1">
    <citation type="submission" date="2018-11" db="EMBL/GenBank/DDBJ databases">
        <title>Whole genome sequence of Streptomyces paromomycinus NBRC 15454(T).</title>
        <authorList>
            <person name="Komaki H."/>
            <person name="Tamura T."/>
        </authorList>
    </citation>
    <scope>NUCLEOTIDE SEQUENCE [LARGE SCALE GENOMIC DNA]</scope>
    <source>
        <strain evidence="1 2">NBRC 15454</strain>
    </source>
</reference>
<proteinExistence type="predicted"/>
<dbReference type="AlphaFoldDB" id="A0A401W5V2"/>
<dbReference type="NCBIfam" id="NF041808">
    <property type="entry name" value="daptide_123"/>
    <property type="match status" value="1"/>
</dbReference>
<evidence type="ECO:0000313" key="2">
    <source>
        <dbReference type="Proteomes" id="UP000286746"/>
    </source>
</evidence>
<sequence length="55" mass="5570">MQESANHELELGMQELEAMEAPGFWSTAAGVGAGISVTGAVGYSIAWGISVSVAT</sequence>
<protein>
    <submittedName>
        <fullName evidence="1">Uncharacterized protein</fullName>
    </submittedName>
</protein>
<keyword evidence="2" id="KW-1185">Reference proteome</keyword>
<name>A0A401W5V2_STREY</name>